<dbReference type="Gene3D" id="3.30.70.2190">
    <property type="match status" value="1"/>
</dbReference>
<dbReference type="EMBL" id="JAVLSJ010000002">
    <property type="protein sequence ID" value="MDR9847801.1"/>
    <property type="molecule type" value="Genomic_DNA"/>
</dbReference>
<dbReference type="PANTHER" id="PTHR43716">
    <property type="entry name" value="D-2-HYDROXYGLUTARATE DEHYDROGENASE, MITOCHONDRIAL"/>
    <property type="match status" value="1"/>
</dbReference>
<name>A0ABU2EI32_9BURK</name>
<dbReference type="SUPFAM" id="SSF55103">
    <property type="entry name" value="FAD-linked oxidases, C-terminal domain"/>
    <property type="match status" value="1"/>
</dbReference>
<dbReference type="InterPro" id="IPR016164">
    <property type="entry name" value="FAD-linked_Oxase-like_C"/>
</dbReference>
<dbReference type="InterPro" id="IPR036318">
    <property type="entry name" value="FAD-bd_PCMH-like_sf"/>
</dbReference>
<sequence length="476" mass="50225">MSAAALLDALRTALGTAHVLVGTDAAGYLTDQHGRLTGQALAVVRPADTHQVAEVVRLCRQYRTPIVAQGGNTGLMGGATPDTSGQAIVLLLGRLNRIRHIDTDNDTLTVEAGAILANVQQAAREAGRLFALSLGSQGSCTIGGNLATNAGGTQVLRYGNARELTLGLEVVTAEGEIWDGLRGLRKDNTGYALRDLYVGSEGTLGIITAATLKLHPLPAAQQTALLAFASIETALSFLNLARAGFGAGLTAFELLSEAILGLVAQHVPEQPLPLALGHPWYALIELSDSQDDQHARTLFEKVLSQAMEDGIVQDAALAQSSSQHLALWRLRDEALGVAQKRDGGNVKHDISLPISRIPAFLTATAAALQAGFPGVRPVAFGHLGDGNLHYNVSHALSGTAAELFAVEDHIHAIVHDSVHAHAGSISAEHGIGQTKRDLLPRYKSAVELDLMRRLKTAFDPLGLLNPAKILTLDHRP</sequence>
<proteinExistence type="inferred from homology"/>
<dbReference type="InterPro" id="IPR006094">
    <property type="entry name" value="Oxid_FAD_bind_N"/>
</dbReference>
<accession>A0ABU2EI32</accession>
<comment type="caution">
    <text evidence="5">The sequence shown here is derived from an EMBL/GenBank/DDBJ whole genome shotgun (WGS) entry which is preliminary data.</text>
</comment>
<evidence type="ECO:0000256" key="3">
    <source>
        <dbReference type="ARBA" id="ARBA00022827"/>
    </source>
</evidence>
<evidence type="ECO:0000256" key="2">
    <source>
        <dbReference type="ARBA" id="ARBA00022630"/>
    </source>
</evidence>
<dbReference type="Proteomes" id="UP001246576">
    <property type="component" value="Unassembled WGS sequence"/>
</dbReference>
<evidence type="ECO:0000313" key="6">
    <source>
        <dbReference type="Proteomes" id="UP001246576"/>
    </source>
</evidence>
<dbReference type="InterPro" id="IPR016166">
    <property type="entry name" value="FAD-bd_PCMH"/>
</dbReference>
<comment type="similarity">
    <text evidence="1">Belongs to the FAD-binding oxidoreductase/transferase type 4 family.</text>
</comment>
<feature type="domain" description="FAD-binding PCMH-type" evidence="4">
    <location>
        <begin position="36"/>
        <end position="217"/>
    </location>
</feature>
<dbReference type="Gene3D" id="3.30.43.10">
    <property type="entry name" value="Uridine Diphospho-n-acetylenolpyruvylglucosamine Reductase, domain 2"/>
    <property type="match status" value="1"/>
</dbReference>
<dbReference type="Gene3D" id="3.30.70.2740">
    <property type="match status" value="1"/>
</dbReference>
<dbReference type="Gene3D" id="3.30.465.10">
    <property type="match status" value="1"/>
</dbReference>
<protein>
    <submittedName>
        <fullName evidence="5">FAD-binding oxidoreductase</fullName>
    </submittedName>
</protein>
<dbReference type="Pfam" id="PF02913">
    <property type="entry name" value="FAD-oxidase_C"/>
    <property type="match status" value="1"/>
</dbReference>
<evidence type="ECO:0000256" key="1">
    <source>
        <dbReference type="ARBA" id="ARBA00008000"/>
    </source>
</evidence>
<dbReference type="SUPFAM" id="SSF56176">
    <property type="entry name" value="FAD-binding/transporter-associated domain-like"/>
    <property type="match status" value="1"/>
</dbReference>
<dbReference type="InterPro" id="IPR016167">
    <property type="entry name" value="FAD-bd_PCMH_sub1"/>
</dbReference>
<dbReference type="InterPro" id="IPR016169">
    <property type="entry name" value="FAD-bd_PCMH_sub2"/>
</dbReference>
<dbReference type="InterPro" id="IPR016171">
    <property type="entry name" value="Vanillyl_alc_oxidase_C-sub2"/>
</dbReference>
<dbReference type="PROSITE" id="PS51387">
    <property type="entry name" value="FAD_PCMH"/>
    <property type="match status" value="1"/>
</dbReference>
<dbReference type="InterPro" id="IPR051264">
    <property type="entry name" value="FAD-oxidored/transferase_4"/>
</dbReference>
<reference evidence="5" key="1">
    <citation type="submission" date="2023-09" db="EMBL/GenBank/DDBJ databases">
        <title>Description of first Herbaspirillum huttiense subsp. nephrolepsisexaltata and Herbaspirillum huttiense subsp. lycopersicon.</title>
        <authorList>
            <person name="Poudel M."/>
            <person name="Sharma A."/>
            <person name="Goss E."/>
            <person name="Tapia J.H."/>
            <person name="Harmon C.M."/>
            <person name="Jones J.B."/>
        </authorList>
    </citation>
    <scope>NUCLEOTIDE SEQUENCE</scope>
    <source>
        <strain evidence="5">SE1</strain>
    </source>
</reference>
<organism evidence="5 6">
    <name type="scientific">Herbaspirillum huttiense subsp. lycopersici</name>
    <dbReference type="NCBI Taxonomy" id="3074428"/>
    <lineage>
        <taxon>Bacteria</taxon>
        <taxon>Pseudomonadati</taxon>
        <taxon>Pseudomonadota</taxon>
        <taxon>Betaproteobacteria</taxon>
        <taxon>Burkholderiales</taxon>
        <taxon>Oxalobacteraceae</taxon>
        <taxon>Herbaspirillum</taxon>
    </lineage>
</organism>
<keyword evidence="6" id="KW-1185">Reference proteome</keyword>
<evidence type="ECO:0000259" key="4">
    <source>
        <dbReference type="PROSITE" id="PS51387"/>
    </source>
</evidence>
<dbReference type="PANTHER" id="PTHR43716:SF2">
    <property type="entry name" value="BLL6224 PROTEIN"/>
    <property type="match status" value="1"/>
</dbReference>
<dbReference type="RefSeq" id="WP_121045447.1">
    <property type="nucleotide sequence ID" value="NZ_JAVLSJ010000002.1"/>
</dbReference>
<gene>
    <name evidence="5" type="ORF">RI048_06190</name>
</gene>
<dbReference type="Pfam" id="PF01565">
    <property type="entry name" value="FAD_binding_4"/>
    <property type="match status" value="1"/>
</dbReference>
<keyword evidence="2" id="KW-0285">Flavoprotein</keyword>
<evidence type="ECO:0000313" key="5">
    <source>
        <dbReference type="EMBL" id="MDR9847801.1"/>
    </source>
</evidence>
<dbReference type="Gene3D" id="1.10.45.10">
    <property type="entry name" value="Vanillyl-alcohol Oxidase, Chain A, domain 4"/>
    <property type="match status" value="1"/>
</dbReference>
<dbReference type="InterPro" id="IPR004113">
    <property type="entry name" value="FAD-bd_oxidored_4_C"/>
</dbReference>
<keyword evidence="3" id="KW-0274">FAD</keyword>